<dbReference type="OrthoDB" id="6119186at2"/>
<gene>
    <name evidence="2" type="ORF">SAMN05216229_10295</name>
</gene>
<name>A0A1I5PXU4_9GAMM</name>
<organism evidence="2 3">
    <name type="scientific">Geopseudomonas sagittaria</name>
    <dbReference type="NCBI Taxonomy" id="1135990"/>
    <lineage>
        <taxon>Bacteria</taxon>
        <taxon>Pseudomonadati</taxon>
        <taxon>Pseudomonadota</taxon>
        <taxon>Gammaproteobacteria</taxon>
        <taxon>Pseudomonadales</taxon>
        <taxon>Pseudomonadaceae</taxon>
        <taxon>Geopseudomonas</taxon>
    </lineage>
</organism>
<keyword evidence="3" id="KW-1185">Reference proteome</keyword>
<dbReference type="RefSeq" id="WP_092428084.1">
    <property type="nucleotide sequence ID" value="NZ_FOXM01000002.1"/>
</dbReference>
<keyword evidence="1" id="KW-0175">Coiled coil</keyword>
<protein>
    <submittedName>
        <fullName evidence="2">Uncharacterized protein</fullName>
    </submittedName>
</protein>
<dbReference type="EMBL" id="FOXM01000002">
    <property type="protein sequence ID" value="SFP38938.1"/>
    <property type="molecule type" value="Genomic_DNA"/>
</dbReference>
<dbReference type="AlphaFoldDB" id="A0A1I5PXU4"/>
<sequence length="130" mass="14216">MDVISAIQASIESAKKLRELSKKLQDAEFSMALADLNNSLADAKLEAAGLKEQLAAQKELNLQLSEKLAQRETGKPVCEDGSYVFEGESGNFCTGCWDAKGMKIRLTEEKGAFRAFGKWSCPSCQQCFGQ</sequence>
<accession>A0A1I5PXU4</accession>
<feature type="coiled-coil region" evidence="1">
    <location>
        <begin position="33"/>
        <end position="67"/>
    </location>
</feature>
<evidence type="ECO:0000313" key="2">
    <source>
        <dbReference type="EMBL" id="SFP38938.1"/>
    </source>
</evidence>
<reference evidence="3" key="1">
    <citation type="submission" date="2016-10" db="EMBL/GenBank/DDBJ databases">
        <authorList>
            <person name="Varghese N."/>
            <person name="Submissions S."/>
        </authorList>
    </citation>
    <scope>NUCLEOTIDE SEQUENCE [LARGE SCALE GENOMIC DNA]</scope>
    <source>
        <strain evidence="3">JCM 18195</strain>
    </source>
</reference>
<evidence type="ECO:0000256" key="1">
    <source>
        <dbReference type="SAM" id="Coils"/>
    </source>
</evidence>
<dbReference type="Proteomes" id="UP000243084">
    <property type="component" value="Unassembled WGS sequence"/>
</dbReference>
<evidence type="ECO:0000313" key="3">
    <source>
        <dbReference type="Proteomes" id="UP000243084"/>
    </source>
</evidence>
<proteinExistence type="predicted"/>